<dbReference type="Gene3D" id="3.30.420.10">
    <property type="entry name" value="Ribonuclease H-like superfamily/Ribonuclease H"/>
    <property type="match status" value="1"/>
</dbReference>
<accession>A0A371ES72</accession>
<feature type="domain" description="Reverse transcriptase" evidence="1">
    <location>
        <begin position="341"/>
        <end position="410"/>
    </location>
</feature>
<dbReference type="EMBL" id="QJKJ01012344">
    <property type="protein sequence ID" value="RDX68883.1"/>
    <property type="molecule type" value="Genomic_DNA"/>
</dbReference>
<evidence type="ECO:0000313" key="3">
    <source>
        <dbReference type="EMBL" id="RDX68883.1"/>
    </source>
</evidence>
<sequence length="717" mass="81432">MPFPVITFDDRDMRYESSQLDKPMVISVVAVEYKIKRVLIDQGGSANILYWSTYKKLGLPSTNLDECSGMLYGFTGNQVPIKRVIELKTMFWEDDCVRSIPVIYTIVDVDASYIIMRQPTLNRLGAVVSTLHLCMKIPIRRRVGSVWADSRLAQCCYEDSLRVGSQPSRFEHERPFLVEDLKEIQTRPSTAHKTKIGIMLVKEEESRLTHFLIENRDVFAWTLDDMPSIDLSFMCHRLSIAPRAKPVVQKKQKQGEEKRRAAKEETSKLLVVGFIKEVQYLTWLANVVMMKKASGKWQMCTDYTNLNKACPKDPYPLPNIDRLVDGASGFALLSFMDVPAYQHLMDKIFKDVIGNDVEVYVDDMVVKSTIVSEHCSALERVFGVLRRHQLKLNPEKCSFGVQARRFLGFMLTERGIEANPKKCQAVINMRSPQSIKEVQQLVGRITTLSRFISWLEKTAMPIFDTLKKGGNFAWTPESEKAFLRLKALSAAPLVLTRPTPGREAISNLFHEQGPTRCREKILENREGSPCSRHYFAKATPLLPRTGHIKAQVLANFIIELTLGRQSTSEGREWFLSIDGASNQAESGAGSLHFEFKASNNQVEYEALLVGIRLARELEAKILTAKSDSKLVIGQLPGDTTKAKRLVREALKYTLVSQQLYRRGFSFPLLRCVDKEESEYIIWDVHEGVCGTHIGGRALASKIARASYYYKKPVKWPN</sequence>
<evidence type="ECO:0000313" key="4">
    <source>
        <dbReference type="Proteomes" id="UP000257109"/>
    </source>
</evidence>
<dbReference type="OrthoDB" id="2919534at2759"/>
<dbReference type="PANTHER" id="PTHR24559">
    <property type="entry name" value="TRANSPOSON TY3-I GAG-POL POLYPROTEIN"/>
    <property type="match status" value="1"/>
</dbReference>
<dbReference type="InterPro" id="IPR043502">
    <property type="entry name" value="DNA/RNA_pol_sf"/>
</dbReference>
<dbReference type="Gene3D" id="3.10.10.10">
    <property type="entry name" value="HIV Type 1 Reverse Transcriptase, subunit A, domain 1"/>
    <property type="match status" value="1"/>
</dbReference>
<dbReference type="PANTHER" id="PTHR24559:SF430">
    <property type="entry name" value="RNA-DIRECTED DNA POLYMERASE"/>
    <property type="match status" value="1"/>
</dbReference>
<dbReference type="AlphaFoldDB" id="A0A371ES72"/>
<gene>
    <name evidence="3" type="primary">pol</name>
    <name evidence="3" type="ORF">CR513_52078</name>
</gene>
<evidence type="ECO:0000259" key="1">
    <source>
        <dbReference type="Pfam" id="PF00078"/>
    </source>
</evidence>
<dbReference type="Proteomes" id="UP000257109">
    <property type="component" value="Unassembled WGS sequence"/>
</dbReference>
<dbReference type="GO" id="GO:0003676">
    <property type="term" value="F:nucleic acid binding"/>
    <property type="evidence" value="ECO:0007669"/>
    <property type="project" value="InterPro"/>
</dbReference>
<feature type="domain" description="RNase H type-1" evidence="2">
    <location>
        <begin position="593"/>
        <end position="646"/>
    </location>
</feature>
<protein>
    <submittedName>
        <fullName evidence="3">Retrovirus-related Pol polyprotein from transposon 17.6</fullName>
    </submittedName>
</protein>
<feature type="non-terminal residue" evidence="3">
    <location>
        <position position="1"/>
    </location>
</feature>
<dbReference type="InterPro" id="IPR002156">
    <property type="entry name" value="RNaseH_domain"/>
</dbReference>
<name>A0A371ES72_MUCPR</name>
<comment type="caution">
    <text evidence="3">The sequence shown here is derived from an EMBL/GenBank/DDBJ whole genome shotgun (WGS) entry which is preliminary data.</text>
</comment>
<dbReference type="Gene3D" id="3.30.70.270">
    <property type="match status" value="2"/>
</dbReference>
<evidence type="ECO:0000259" key="2">
    <source>
        <dbReference type="Pfam" id="PF13456"/>
    </source>
</evidence>
<dbReference type="InterPro" id="IPR043128">
    <property type="entry name" value="Rev_trsase/Diguanyl_cyclase"/>
</dbReference>
<dbReference type="Pfam" id="PF13456">
    <property type="entry name" value="RVT_3"/>
    <property type="match status" value="1"/>
</dbReference>
<dbReference type="InterPro" id="IPR053134">
    <property type="entry name" value="RNA-dir_DNA_polymerase"/>
</dbReference>
<organism evidence="3 4">
    <name type="scientific">Mucuna pruriens</name>
    <name type="common">Velvet bean</name>
    <name type="synonym">Dolichos pruriens</name>
    <dbReference type="NCBI Taxonomy" id="157652"/>
    <lineage>
        <taxon>Eukaryota</taxon>
        <taxon>Viridiplantae</taxon>
        <taxon>Streptophyta</taxon>
        <taxon>Embryophyta</taxon>
        <taxon>Tracheophyta</taxon>
        <taxon>Spermatophyta</taxon>
        <taxon>Magnoliopsida</taxon>
        <taxon>eudicotyledons</taxon>
        <taxon>Gunneridae</taxon>
        <taxon>Pentapetalae</taxon>
        <taxon>rosids</taxon>
        <taxon>fabids</taxon>
        <taxon>Fabales</taxon>
        <taxon>Fabaceae</taxon>
        <taxon>Papilionoideae</taxon>
        <taxon>50 kb inversion clade</taxon>
        <taxon>NPAAA clade</taxon>
        <taxon>indigoferoid/millettioid clade</taxon>
        <taxon>Phaseoleae</taxon>
        <taxon>Mucuna</taxon>
    </lineage>
</organism>
<dbReference type="CDD" id="cd01647">
    <property type="entry name" value="RT_LTR"/>
    <property type="match status" value="1"/>
</dbReference>
<dbReference type="InterPro" id="IPR000477">
    <property type="entry name" value="RT_dom"/>
</dbReference>
<proteinExistence type="predicted"/>
<dbReference type="GO" id="GO:0004523">
    <property type="term" value="F:RNA-DNA hybrid ribonuclease activity"/>
    <property type="evidence" value="ECO:0007669"/>
    <property type="project" value="InterPro"/>
</dbReference>
<reference evidence="3" key="1">
    <citation type="submission" date="2018-05" db="EMBL/GenBank/DDBJ databases">
        <title>Draft genome of Mucuna pruriens seed.</title>
        <authorList>
            <person name="Nnadi N.E."/>
            <person name="Vos R."/>
            <person name="Hasami M.H."/>
            <person name="Devisetty U.K."/>
            <person name="Aguiy J.C."/>
        </authorList>
    </citation>
    <scope>NUCLEOTIDE SEQUENCE [LARGE SCALE GENOMIC DNA]</scope>
    <source>
        <strain evidence="3">JCA_2017</strain>
    </source>
</reference>
<dbReference type="SUPFAM" id="SSF56672">
    <property type="entry name" value="DNA/RNA polymerases"/>
    <property type="match status" value="1"/>
</dbReference>
<keyword evidence="4" id="KW-1185">Reference proteome</keyword>
<dbReference type="InterPro" id="IPR036397">
    <property type="entry name" value="RNaseH_sf"/>
</dbReference>
<dbReference type="Pfam" id="PF00078">
    <property type="entry name" value="RVT_1"/>
    <property type="match status" value="1"/>
</dbReference>